<dbReference type="InterPro" id="IPR050441">
    <property type="entry name" value="RBM"/>
</dbReference>
<dbReference type="InterPro" id="IPR012677">
    <property type="entry name" value="Nucleotide-bd_a/b_plait_sf"/>
</dbReference>
<dbReference type="PANTHER" id="PTHR48034">
    <property type="entry name" value="TRANSFORMER-2 SEX-DETERMINING PROTEIN-RELATED"/>
    <property type="match status" value="1"/>
</dbReference>
<evidence type="ECO:0000313" key="4">
    <source>
        <dbReference type="EMBL" id="GMG21989.1"/>
    </source>
</evidence>
<dbReference type="OrthoDB" id="410044at2759"/>
<dbReference type="InterPro" id="IPR035979">
    <property type="entry name" value="RBD_domain_sf"/>
</dbReference>
<feature type="region of interest" description="Disordered" evidence="2">
    <location>
        <begin position="436"/>
        <end position="473"/>
    </location>
</feature>
<feature type="domain" description="RRM" evidence="3">
    <location>
        <begin position="332"/>
        <end position="406"/>
    </location>
</feature>
<keyword evidence="5" id="KW-1185">Reference proteome</keyword>
<dbReference type="InterPro" id="IPR000504">
    <property type="entry name" value="RRM_dom"/>
</dbReference>
<dbReference type="Proteomes" id="UP001165063">
    <property type="component" value="Unassembled WGS sequence"/>
</dbReference>
<evidence type="ECO:0000256" key="2">
    <source>
        <dbReference type="SAM" id="MobiDB-lite"/>
    </source>
</evidence>
<dbReference type="AlphaFoldDB" id="A0A9W6YVC5"/>
<dbReference type="Gene3D" id="3.30.70.330">
    <property type="match status" value="2"/>
</dbReference>
<dbReference type="EMBL" id="BSXU01000872">
    <property type="protein sequence ID" value="GMG21989.1"/>
    <property type="molecule type" value="Genomic_DNA"/>
</dbReference>
<proteinExistence type="predicted"/>
<reference evidence="4" key="1">
    <citation type="submission" date="2023-04" db="EMBL/GenBank/DDBJ databases">
        <title>Ambrosiozyma monospora NBRC 1965.</title>
        <authorList>
            <person name="Ichikawa N."/>
            <person name="Sato H."/>
            <person name="Tonouchi N."/>
        </authorList>
    </citation>
    <scope>NUCLEOTIDE SEQUENCE</scope>
    <source>
        <strain evidence="4">NBRC 1965</strain>
    </source>
</reference>
<sequence length="661" mass="74058">MQRSSQLNALAGDEDGRIQLNKNFENAKEIELTDIPQNYIDSQDIEYEDDSDYSDSYSLDQTYSHEDGLNDGDDGAESGLKEDDDGNGDDDLTSSDDYSISITCSSNAVHDDLVDLGDIEEGNTSIAEVDTGKEVASRVKPAIQTSDSYDNRGRPSACVFVASLSSSLSDDVLCQSVTNHFKQWGLISLVKVLRDPSNRPYAFVQYTNDSDANRAISEGQHSILNGRTVRCEKARVNRTLYVEMSSGGLTQPAIHQLLSKYGEIERMVAVGEDFSTIDSIGVQSRWFCKYAFRQDAISAFANLKVKPYWNIEWAQNLEDEYNNVPEVSIDRYSIFIGHLDPRISKDELVERFEMHGQIKEAILVNRPLNNFAFIKFKTKEAAASAVERENHSMFKFKTIHVQYREMYNNYKKKFSSETTKSQILNLAPPPVNFKRRQSRINHDKNFKQRDKGFNFGNFSDRQGSSEIGNSMNKPFAHSKHFSFSKRLGSSGFGSRTANGTKDGFQGVRGGQSKRPYTSNSPAGSRGNSSENKNNSAATAHSSRTAFSNIGPRSIYTYSSVDTSDVSQGAKSAPNLQQMRNYYQSQIPYYYVVPNKDAGYPNTPIPPQSMSEMVPPTNGYYFTYPMSAGSGMPPMYPMYMYYNPESVPRSHDGLPNTIPKQN</sequence>
<feature type="compositionally biased region" description="Basic and acidic residues" evidence="2">
    <location>
        <begin position="440"/>
        <end position="452"/>
    </location>
</feature>
<feature type="compositionally biased region" description="Polar residues" evidence="2">
    <location>
        <begin position="456"/>
        <end position="472"/>
    </location>
</feature>
<evidence type="ECO:0000313" key="5">
    <source>
        <dbReference type="Proteomes" id="UP001165063"/>
    </source>
</evidence>
<dbReference type="SUPFAM" id="SSF54928">
    <property type="entry name" value="RNA-binding domain, RBD"/>
    <property type="match status" value="2"/>
</dbReference>
<feature type="region of interest" description="Disordered" evidence="2">
    <location>
        <begin position="490"/>
        <end position="544"/>
    </location>
</feature>
<dbReference type="PROSITE" id="PS50102">
    <property type="entry name" value="RRM"/>
    <property type="match status" value="2"/>
</dbReference>
<organism evidence="4 5">
    <name type="scientific">Ambrosiozyma monospora</name>
    <name type="common">Yeast</name>
    <name type="synonym">Endomycopsis monosporus</name>
    <dbReference type="NCBI Taxonomy" id="43982"/>
    <lineage>
        <taxon>Eukaryota</taxon>
        <taxon>Fungi</taxon>
        <taxon>Dikarya</taxon>
        <taxon>Ascomycota</taxon>
        <taxon>Saccharomycotina</taxon>
        <taxon>Pichiomycetes</taxon>
        <taxon>Pichiales</taxon>
        <taxon>Pichiaceae</taxon>
        <taxon>Ambrosiozyma</taxon>
    </lineage>
</organism>
<gene>
    <name evidence="4" type="ORF">Amon01_000241100</name>
</gene>
<protein>
    <submittedName>
        <fullName evidence="4">Unnamed protein product</fullName>
    </submittedName>
</protein>
<evidence type="ECO:0000259" key="3">
    <source>
        <dbReference type="PROSITE" id="PS50102"/>
    </source>
</evidence>
<dbReference type="GO" id="GO:0003723">
    <property type="term" value="F:RNA binding"/>
    <property type="evidence" value="ECO:0007669"/>
    <property type="project" value="UniProtKB-UniRule"/>
</dbReference>
<keyword evidence="1" id="KW-0694">RNA-binding</keyword>
<feature type="domain" description="RRM" evidence="3">
    <location>
        <begin position="157"/>
        <end position="247"/>
    </location>
</feature>
<name>A0A9W6YVC5_AMBMO</name>
<feature type="region of interest" description="Disordered" evidence="2">
    <location>
        <begin position="35"/>
        <end position="94"/>
    </location>
</feature>
<evidence type="ECO:0000256" key="1">
    <source>
        <dbReference type="PROSITE-ProRule" id="PRU00176"/>
    </source>
</evidence>
<dbReference type="SMART" id="SM00360">
    <property type="entry name" value="RRM"/>
    <property type="match status" value="2"/>
</dbReference>
<comment type="caution">
    <text evidence="4">The sequence shown here is derived from an EMBL/GenBank/DDBJ whole genome shotgun (WGS) entry which is preliminary data.</text>
</comment>
<feature type="compositionally biased region" description="Acidic residues" evidence="2">
    <location>
        <begin position="43"/>
        <end position="53"/>
    </location>
</feature>
<accession>A0A9W6YVC5</accession>
<feature type="compositionally biased region" description="Acidic residues" evidence="2">
    <location>
        <begin position="69"/>
        <end position="94"/>
    </location>
</feature>
<dbReference type="Pfam" id="PF00076">
    <property type="entry name" value="RRM_1"/>
    <property type="match status" value="2"/>
</dbReference>
<feature type="compositionally biased region" description="Polar residues" evidence="2">
    <location>
        <begin position="514"/>
        <end position="544"/>
    </location>
</feature>